<proteinExistence type="predicted"/>
<comment type="caution">
    <text evidence="1">The sequence shown here is derived from an EMBL/GenBank/DDBJ whole genome shotgun (WGS) entry which is preliminary data.</text>
</comment>
<evidence type="ECO:0000313" key="2">
    <source>
        <dbReference type="Proteomes" id="UP000615003"/>
    </source>
</evidence>
<gene>
    <name evidence="1" type="ORF">PCARR_a2474</name>
</gene>
<accession>A0ABR9EJQ9</accession>
<sequence>MVFSHYQHRNTKRDLVLLAAKIRAQKNQPKLVFIVLTAALTLQ</sequence>
<name>A0ABR9EJQ9_PSEVC</name>
<keyword evidence="2" id="KW-1185">Reference proteome</keyword>
<dbReference type="EMBL" id="AQGW01000013">
    <property type="protein sequence ID" value="MBE0380799.1"/>
    <property type="molecule type" value="Genomic_DNA"/>
</dbReference>
<organism evidence="1 2">
    <name type="scientific">Pseudoalteromonas carrageenovora IAM 12662</name>
    <dbReference type="NCBI Taxonomy" id="1314868"/>
    <lineage>
        <taxon>Bacteria</taxon>
        <taxon>Pseudomonadati</taxon>
        <taxon>Pseudomonadota</taxon>
        <taxon>Gammaproteobacteria</taxon>
        <taxon>Alteromonadales</taxon>
        <taxon>Pseudoalteromonadaceae</taxon>
        <taxon>Pseudoalteromonas</taxon>
    </lineage>
</organism>
<evidence type="ECO:0000313" key="1">
    <source>
        <dbReference type="EMBL" id="MBE0380799.1"/>
    </source>
</evidence>
<reference evidence="1 2" key="1">
    <citation type="submission" date="2015-06" db="EMBL/GenBank/DDBJ databases">
        <title>Genome sequence of Pseudoalteromonas carrageenovora.</title>
        <authorList>
            <person name="Xie B.-B."/>
            <person name="Rong J.-C."/>
            <person name="Qin Q.-L."/>
            <person name="Zhang Y.-Z."/>
        </authorList>
    </citation>
    <scope>NUCLEOTIDE SEQUENCE [LARGE SCALE GENOMIC DNA]</scope>
    <source>
        <strain evidence="1 2">IAM 12662</strain>
    </source>
</reference>
<protein>
    <submittedName>
        <fullName evidence="1">Uncharacterized protein</fullName>
    </submittedName>
</protein>
<dbReference type="Proteomes" id="UP000615003">
    <property type="component" value="Unassembled WGS sequence"/>
</dbReference>